<name>A0A4V3JAV5_9LEPT</name>
<protein>
    <submittedName>
        <fullName evidence="1">TIGR00266 family protein</fullName>
    </submittedName>
</protein>
<dbReference type="NCBIfam" id="TIGR00266">
    <property type="entry name" value="TIGR00266 family protein"/>
    <property type="match status" value="1"/>
</dbReference>
<dbReference type="SUPFAM" id="SSF51219">
    <property type="entry name" value="TRAP-like"/>
    <property type="match status" value="1"/>
</dbReference>
<dbReference type="InterPro" id="IPR016031">
    <property type="entry name" value="Trp_RNA-bd_attenuator-like_dom"/>
</dbReference>
<organism evidence="1 3">
    <name type="scientific">Leptospira selangorensis</name>
    <dbReference type="NCBI Taxonomy" id="2484982"/>
    <lineage>
        <taxon>Bacteria</taxon>
        <taxon>Pseudomonadati</taxon>
        <taxon>Spirochaetota</taxon>
        <taxon>Spirochaetia</taxon>
        <taxon>Leptospirales</taxon>
        <taxon>Leptospiraceae</taxon>
        <taxon>Leptospira</taxon>
    </lineage>
</organism>
<dbReference type="PANTHER" id="PTHR43657">
    <property type="entry name" value="TRYPTOPHAN RNA-BINDING ATTENUATOR PROTEIN-LIKE PROTEIN"/>
    <property type="match status" value="1"/>
</dbReference>
<dbReference type="RefSeq" id="WP_100724692.1">
    <property type="nucleotide sequence ID" value="NZ_RQES01000027.1"/>
</dbReference>
<comment type="caution">
    <text evidence="1">The sequence shown here is derived from an EMBL/GenBank/DDBJ whole genome shotgun (WGS) entry which is preliminary data.</text>
</comment>
<dbReference type="InterPro" id="IPR036983">
    <property type="entry name" value="AIM24_sf"/>
</dbReference>
<dbReference type="AlphaFoldDB" id="A0A4V3JAV5"/>
<reference evidence="1 3" key="2">
    <citation type="journal article" date="2019" name="PLoS Negl. Trop. Dis.">
        <title>Revisiting the worldwide diversity of Leptospira species in the environment.</title>
        <authorList>
            <person name="Vincent A.T."/>
            <person name="Schiettekatte O."/>
            <person name="Bourhy P."/>
            <person name="Veyrier F.J."/>
            <person name="Picardeau M."/>
        </authorList>
    </citation>
    <scope>NUCLEOTIDE SEQUENCE [LARGE SCALE GENOMIC DNA]</scope>
    <source>
        <strain evidence="1 3">201702405</strain>
        <strain evidence="2">201702406</strain>
    </source>
</reference>
<dbReference type="Proteomes" id="UP000298057">
    <property type="component" value="Unassembled WGS sequence"/>
</dbReference>
<dbReference type="Proteomes" id="UP000297832">
    <property type="component" value="Unassembled WGS sequence"/>
</dbReference>
<dbReference type="Gene3D" id="3.60.160.10">
    <property type="entry name" value="Mitochondrial biogenesis AIM24"/>
    <property type="match status" value="1"/>
</dbReference>
<evidence type="ECO:0000313" key="3">
    <source>
        <dbReference type="Proteomes" id="UP000297832"/>
    </source>
</evidence>
<dbReference type="PANTHER" id="PTHR43657:SF1">
    <property type="entry name" value="ALTERED INHERITANCE OF MITOCHONDRIA PROTEIN 24, MITOCHONDRIAL"/>
    <property type="match status" value="1"/>
</dbReference>
<dbReference type="InterPro" id="IPR002838">
    <property type="entry name" value="AIM24"/>
</dbReference>
<proteinExistence type="predicted"/>
<reference evidence="2" key="1">
    <citation type="submission" date="2018-10" db="EMBL/GenBank/DDBJ databases">
        <authorList>
            <person name="Vincent A.T."/>
            <person name="Schiettekatte O."/>
            <person name="Bourhy P."/>
            <person name="Veyrier F.J."/>
            <person name="Picardeau M."/>
        </authorList>
    </citation>
    <scope>NUCLEOTIDE SEQUENCE</scope>
    <source>
        <strain evidence="2">201702406</strain>
    </source>
</reference>
<evidence type="ECO:0000313" key="1">
    <source>
        <dbReference type="EMBL" id="TGM13851.1"/>
    </source>
</evidence>
<dbReference type="Pfam" id="PF01987">
    <property type="entry name" value="AIM24"/>
    <property type="match status" value="1"/>
</dbReference>
<accession>A0A4V3JAV5</accession>
<sequence length="224" mass="24397">MNIQLLYKPSYSVAKVNLNSGESIKAEAGALMSMSSHIQMQTSKAQQGGLFKSLKAAFLGGESFWMNTFSASQPGEVLLAPTLPGDIEKLDLNGTIFIQSSSFLASQPNIDIDTKFQGLKGFFSGESLFFLKLTGSGPVLISSYGGIELLDVEGEFIVDTGHIVAFEEGLQYEITKFGGWKSFFLGGEGFVAKFRGKGRLWLQSRNVPSLGAWFRDKLPPKKES</sequence>
<dbReference type="OrthoDB" id="9779518at2"/>
<evidence type="ECO:0000313" key="2">
    <source>
        <dbReference type="EMBL" id="TGM27216.1"/>
    </source>
</evidence>
<keyword evidence="4" id="KW-1185">Reference proteome</keyword>
<dbReference type="EMBL" id="RQGV01000010">
    <property type="protein sequence ID" value="TGM13851.1"/>
    <property type="molecule type" value="Genomic_DNA"/>
</dbReference>
<gene>
    <name evidence="1" type="ORF">EHQ81_08750</name>
    <name evidence="2" type="ORF">EHQ82_04270</name>
</gene>
<evidence type="ECO:0000313" key="4">
    <source>
        <dbReference type="Proteomes" id="UP000298057"/>
    </source>
</evidence>
<dbReference type="EMBL" id="RQGU01000036">
    <property type="protein sequence ID" value="TGM27216.1"/>
    <property type="molecule type" value="Genomic_DNA"/>
</dbReference>